<evidence type="ECO:0000256" key="1">
    <source>
        <dbReference type="ARBA" id="ARBA00004141"/>
    </source>
</evidence>
<feature type="transmembrane region" description="Helical" evidence="6">
    <location>
        <begin position="98"/>
        <end position="116"/>
    </location>
</feature>
<sequence length="453" mass="50996">MIAAVPLDLYNFGLWDCWINAAPLNCTQSYLLEEGVESDCERGDNAYIYQWVFHLMWVMGSALVVTVNMFLVYRAVLKVEQATDKYMTPGQQKKRERSKAVAVQSYFYVAAMYISWGPVLVARFTQLIGLKATYGMFVSLAITIPMQGVWNAVAYLRPRYLLWRKNQRRIKREKLKLNNNTALTASSRSGPVSSDAMRDNTLKDQSSDDNNNNNTLNTTSRSRHNRTNNMVANSITKSTIRAVALGVIVDEEQQQQSPADEPPSAVKDKTSDDSDSGNYSDDEFFNETHHSNLPALMGNSSHKSNSSNHSLQSLSRLSPRRSVSTNPAHRSMTRSTIRAIALGIICDPEDDNNNHSGEEFYDDQTNLVQEQHLIPPFGDMEEASGAHNHHRDDDDYNYSEGRPPIVDGEDSSSSNDSSQERFVDEHDNNHGGEETLEQTSGAHHQEQDPLYFL</sequence>
<dbReference type="GO" id="GO:0005886">
    <property type="term" value="C:plasma membrane"/>
    <property type="evidence" value="ECO:0007669"/>
    <property type="project" value="TreeGrafter"/>
</dbReference>
<keyword evidence="8" id="KW-1185">Reference proteome</keyword>
<keyword evidence="2 6" id="KW-0812">Transmembrane</keyword>
<feature type="transmembrane region" description="Helical" evidence="6">
    <location>
        <begin position="136"/>
        <end position="156"/>
    </location>
</feature>
<evidence type="ECO:0000256" key="4">
    <source>
        <dbReference type="ARBA" id="ARBA00023136"/>
    </source>
</evidence>
<feature type="compositionally biased region" description="Low complexity" evidence="5">
    <location>
        <begin position="299"/>
        <end position="324"/>
    </location>
</feature>
<dbReference type="OrthoDB" id="18453at2759"/>
<comment type="caution">
    <text evidence="7">The sequence shown here is derived from an EMBL/GenBank/DDBJ whole genome shotgun (WGS) entry which is preliminary data.</text>
</comment>
<feature type="compositionally biased region" description="Polar residues" evidence="5">
    <location>
        <begin position="325"/>
        <end position="334"/>
    </location>
</feature>
<feature type="region of interest" description="Disordered" evidence="5">
    <location>
        <begin position="181"/>
        <end position="234"/>
    </location>
</feature>
<dbReference type="GO" id="GO:0004930">
    <property type="term" value="F:G protein-coupled receptor activity"/>
    <property type="evidence" value="ECO:0007669"/>
    <property type="project" value="TreeGrafter"/>
</dbReference>
<name>A0A9N8F0N2_9STRA</name>
<dbReference type="GO" id="GO:0007189">
    <property type="term" value="P:adenylate cyclase-activating G protein-coupled receptor signaling pathway"/>
    <property type="evidence" value="ECO:0007669"/>
    <property type="project" value="TreeGrafter"/>
</dbReference>
<keyword evidence="4 6" id="KW-0472">Membrane</keyword>
<evidence type="ECO:0000256" key="5">
    <source>
        <dbReference type="SAM" id="MobiDB-lite"/>
    </source>
</evidence>
<evidence type="ECO:0000256" key="6">
    <source>
        <dbReference type="SAM" id="Phobius"/>
    </source>
</evidence>
<evidence type="ECO:0008006" key="9">
    <source>
        <dbReference type="Google" id="ProtNLM"/>
    </source>
</evidence>
<dbReference type="AlphaFoldDB" id="A0A9N8F0N2"/>
<feature type="region of interest" description="Disordered" evidence="5">
    <location>
        <begin position="378"/>
        <end position="453"/>
    </location>
</feature>
<accession>A0A9N8F0N2</accession>
<feature type="compositionally biased region" description="Polar residues" evidence="5">
    <location>
        <begin position="181"/>
        <end position="192"/>
    </location>
</feature>
<feature type="transmembrane region" description="Helical" evidence="6">
    <location>
        <begin position="51"/>
        <end position="77"/>
    </location>
</feature>
<evidence type="ECO:0000256" key="3">
    <source>
        <dbReference type="ARBA" id="ARBA00022989"/>
    </source>
</evidence>
<dbReference type="PANTHER" id="PTHR23112">
    <property type="entry name" value="G PROTEIN-COUPLED RECEPTOR 157-RELATED"/>
    <property type="match status" value="1"/>
</dbReference>
<gene>
    <name evidence="7" type="ORF">SEMRO_2853_G338650.1</name>
</gene>
<evidence type="ECO:0000313" key="8">
    <source>
        <dbReference type="Proteomes" id="UP001153069"/>
    </source>
</evidence>
<protein>
    <recommendedName>
        <fullName evidence="9">G-protein coupled receptors family 2 profile 2 domain-containing protein</fullName>
    </recommendedName>
</protein>
<feature type="compositionally biased region" description="Low complexity" evidence="5">
    <location>
        <begin position="208"/>
        <end position="220"/>
    </location>
</feature>
<feature type="compositionally biased region" description="Basic and acidic residues" evidence="5">
    <location>
        <begin position="196"/>
        <end position="206"/>
    </location>
</feature>
<comment type="subcellular location">
    <subcellularLocation>
        <location evidence="1">Membrane</location>
        <topology evidence="1">Multi-pass membrane protein</topology>
    </subcellularLocation>
</comment>
<feature type="region of interest" description="Disordered" evidence="5">
    <location>
        <begin position="251"/>
        <end position="334"/>
    </location>
</feature>
<dbReference type="PANTHER" id="PTHR23112:SF0">
    <property type="entry name" value="TRANSMEMBRANE PROTEIN 116"/>
    <property type="match status" value="1"/>
</dbReference>
<reference evidence="7" key="1">
    <citation type="submission" date="2020-06" db="EMBL/GenBank/DDBJ databases">
        <authorList>
            <consortium name="Plant Systems Biology data submission"/>
        </authorList>
    </citation>
    <scope>NUCLEOTIDE SEQUENCE</scope>
    <source>
        <strain evidence="7">D6</strain>
    </source>
</reference>
<dbReference type="EMBL" id="CAICTM010002851">
    <property type="protein sequence ID" value="CAB9530373.1"/>
    <property type="molecule type" value="Genomic_DNA"/>
</dbReference>
<dbReference type="Proteomes" id="UP001153069">
    <property type="component" value="Unassembled WGS sequence"/>
</dbReference>
<organism evidence="7 8">
    <name type="scientific">Seminavis robusta</name>
    <dbReference type="NCBI Taxonomy" id="568900"/>
    <lineage>
        <taxon>Eukaryota</taxon>
        <taxon>Sar</taxon>
        <taxon>Stramenopiles</taxon>
        <taxon>Ochrophyta</taxon>
        <taxon>Bacillariophyta</taxon>
        <taxon>Bacillariophyceae</taxon>
        <taxon>Bacillariophycidae</taxon>
        <taxon>Naviculales</taxon>
        <taxon>Naviculaceae</taxon>
        <taxon>Seminavis</taxon>
    </lineage>
</organism>
<feature type="compositionally biased region" description="Basic and acidic residues" evidence="5">
    <location>
        <begin position="418"/>
        <end position="433"/>
    </location>
</feature>
<evidence type="ECO:0000313" key="7">
    <source>
        <dbReference type="EMBL" id="CAB9530373.1"/>
    </source>
</evidence>
<evidence type="ECO:0000256" key="2">
    <source>
        <dbReference type="ARBA" id="ARBA00022692"/>
    </source>
</evidence>
<keyword evidence="3 6" id="KW-1133">Transmembrane helix</keyword>
<proteinExistence type="predicted"/>